<dbReference type="EMBL" id="SMGI01000004">
    <property type="protein sequence ID" value="TCK65104.1"/>
    <property type="molecule type" value="Genomic_DNA"/>
</dbReference>
<sequence length="143" mass="15420">MKKYLVLGLIVLALGCSNNDNLNNCNFLLNVGVNATINLNLPQFSQLINTGNSARLDGQGNGGIIITRVNSTTLRAWDAADPNHPFSSCSILTINGVNAICGCEDGNEYNLITGQVIGQNDQPCTLKEYRVEFVGNNQYVISN</sequence>
<gene>
    <name evidence="1" type="ORF">DFQ05_2317</name>
</gene>
<protein>
    <recommendedName>
        <fullName evidence="3">Nitrite reductase/ring-hydroxylating ferredoxin subunit</fullName>
    </recommendedName>
</protein>
<dbReference type="OrthoDB" id="1201186at2"/>
<dbReference type="RefSeq" id="WP_132705537.1">
    <property type="nucleotide sequence ID" value="NZ_SMGI01000004.1"/>
</dbReference>
<dbReference type="PROSITE" id="PS51257">
    <property type="entry name" value="PROKAR_LIPOPROTEIN"/>
    <property type="match status" value="1"/>
</dbReference>
<keyword evidence="2" id="KW-1185">Reference proteome</keyword>
<proteinExistence type="predicted"/>
<evidence type="ECO:0008006" key="3">
    <source>
        <dbReference type="Google" id="ProtNLM"/>
    </source>
</evidence>
<accession>A0A4R1KK30</accession>
<comment type="caution">
    <text evidence="1">The sequence shown here is derived from an EMBL/GenBank/DDBJ whole genome shotgun (WGS) entry which is preliminary data.</text>
</comment>
<organism evidence="1 2">
    <name type="scientific">Winogradskyella wandonensis</name>
    <dbReference type="NCBI Taxonomy" id="1442586"/>
    <lineage>
        <taxon>Bacteria</taxon>
        <taxon>Pseudomonadati</taxon>
        <taxon>Bacteroidota</taxon>
        <taxon>Flavobacteriia</taxon>
        <taxon>Flavobacteriales</taxon>
        <taxon>Flavobacteriaceae</taxon>
        <taxon>Winogradskyella</taxon>
    </lineage>
</organism>
<reference evidence="1 2" key="1">
    <citation type="journal article" date="2015" name="Stand. Genomic Sci.">
        <title>Genomic Encyclopedia of Bacterial and Archaeal Type Strains, Phase III: the genomes of soil and plant-associated and newly described type strains.</title>
        <authorList>
            <person name="Whitman W.B."/>
            <person name="Woyke T."/>
            <person name="Klenk H.P."/>
            <person name="Zhou Y."/>
            <person name="Lilburn T.G."/>
            <person name="Beck B.J."/>
            <person name="De Vos P."/>
            <person name="Vandamme P."/>
            <person name="Eisen J.A."/>
            <person name="Garrity G."/>
            <person name="Hugenholtz P."/>
            <person name="Kyrpides N.C."/>
        </authorList>
    </citation>
    <scope>NUCLEOTIDE SEQUENCE [LARGE SCALE GENOMIC DNA]</scope>
    <source>
        <strain evidence="1 2">CECT 8445</strain>
    </source>
</reference>
<dbReference type="AlphaFoldDB" id="A0A4R1KK30"/>
<evidence type="ECO:0000313" key="2">
    <source>
        <dbReference type="Proteomes" id="UP000295714"/>
    </source>
</evidence>
<dbReference type="Proteomes" id="UP000295714">
    <property type="component" value="Unassembled WGS sequence"/>
</dbReference>
<evidence type="ECO:0000313" key="1">
    <source>
        <dbReference type="EMBL" id="TCK65104.1"/>
    </source>
</evidence>
<name>A0A4R1KK30_9FLAO</name>